<organism evidence="1 2">
    <name type="scientific">Pocillopora damicornis</name>
    <name type="common">Cauliflower coral</name>
    <name type="synonym">Millepora damicornis</name>
    <dbReference type="NCBI Taxonomy" id="46731"/>
    <lineage>
        <taxon>Eukaryota</taxon>
        <taxon>Metazoa</taxon>
        <taxon>Cnidaria</taxon>
        <taxon>Anthozoa</taxon>
        <taxon>Hexacorallia</taxon>
        <taxon>Scleractinia</taxon>
        <taxon>Astrocoeniina</taxon>
        <taxon>Pocilloporidae</taxon>
        <taxon>Pocillopora</taxon>
    </lineage>
</organism>
<gene>
    <name evidence="1" type="ORF">pdam_00023080</name>
</gene>
<name>A0A3M6UBF0_POCDA</name>
<sequence>VQTITWKRRSISASYQITGCVIKSTASERDLAASANKPLGYIQRNAKFTINTPERCTVYVSLVRPRIIYATPVWPPQSIELISKLESIQRRATKFILRLSFSTSTDYRTRLQSLKLEPITYGHEFWT</sequence>
<dbReference type="AlphaFoldDB" id="A0A3M6UBF0"/>
<reference evidence="1 2" key="1">
    <citation type="journal article" date="2018" name="Sci. Rep.">
        <title>Comparative analysis of the Pocillopora damicornis genome highlights role of immune system in coral evolution.</title>
        <authorList>
            <person name="Cunning R."/>
            <person name="Bay R.A."/>
            <person name="Gillette P."/>
            <person name="Baker A.C."/>
            <person name="Traylor-Knowles N."/>
        </authorList>
    </citation>
    <scope>NUCLEOTIDE SEQUENCE [LARGE SCALE GENOMIC DNA]</scope>
    <source>
        <strain evidence="1">RSMAS</strain>
        <tissue evidence="1">Whole animal</tissue>
    </source>
</reference>
<comment type="caution">
    <text evidence="1">The sequence shown here is derived from an EMBL/GenBank/DDBJ whole genome shotgun (WGS) entry which is preliminary data.</text>
</comment>
<keyword evidence="2" id="KW-1185">Reference proteome</keyword>
<feature type="non-terminal residue" evidence="1">
    <location>
        <position position="1"/>
    </location>
</feature>
<dbReference type="EMBL" id="RCHS01001875">
    <property type="protein sequence ID" value="RMX50961.1"/>
    <property type="molecule type" value="Genomic_DNA"/>
</dbReference>
<evidence type="ECO:0000313" key="1">
    <source>
        <dbReference type="EMBL" id="RMX50961.1"/>
    </source>
</evidence>
<protein>
    <submittedName>
        <fullName evidence="1">Uncharacterized protein</fullName>
    </submittedName>
</protein>
<accession>A0A3M6UBF0</accession>
<dbReference type="Proteomes" id="UP000275408">
    <property type="component" value="Unassembled WGS sequence"/>
</dbReference>
<evidence type="ECO:0000313" key="2">
    <source>
        <dbReference type="Proteomes" id="UP000275408"/>
    </source>
</evidence>
<proteinExistence type="predicted"/>